<proteinExistence type="inferred from homology"/>
<keyword evidence="2" id="KW-0645">Protease</keyword>
<name>A0AAN8PKD5_POLSC</name>
<dbReference type="InterPro" id="IPR009003">
    <property type="entry name" value="Peptidase_S1_PA"/>
</dbReference>
<dbReference type="SUPFAM" id="SSF50494">
    <property type="entry name" value="Trypsin-like serine proteases"/>
    <property type="match status" value="2"/>
</dbReference>
<dbReference type="PANTHER" id="PTHR24276">
    <property type="entry name" value="POLYSERASE-RELATED"/>
    <property type="match status" value="1"/>
</dbReference>
<dbReference type="GO" id="GO:0006508">
    <property type="term" value="P:proteolysis"/>
    <property type="evidence" value="ECO:0007669"/>
    <property type="project" value="UniProtKB-KW"/>
</dbReference>
<comment type="similarity">
    <text evidence="1">Belongs to the peptidase S1 family.</text>
</comment>
<feature type="domain" description="Peptidase S1" evidence="7">
    <location>
        <begin position="263"/>
        <end position="492"/>
    </location>
</feature>
<dbReference type="GO" id="GO:0004252">
    <property type="term" value="F:serine-type endopeptidase activity"/>
    <property type="evidence" value="ECO:0007669"/>
    <property type="project" value="InterPro"/>
</dbReference>
<reference evidence="8 9" key="1">
    <citation type="submission" date="2023-10" db="EMBL/GenBank/DDBJ databases">
        <title>Genomes of two closely related lineages of the louse Polyplax serrata with different host specificities.</title>
        <authorList>
            <person name="Martinu J."/>
            <person name="Tarabai H."/>
            <person name="Stefka J."/>
            <person name="Hypsa V."/>
        </authorList>
    </citation>
    <scope>NUCLEOTIDE SEQUENCE [LARGE SCALE GENOMIC DNA]</scope>
    <source>
        <strain evidence="8">HR10_N</strain>
    </source>
</reference>
<dbReference type="PRINTS" id="PR00722">
    <property type="entry name" value="CHYMOTRYPSIN"/>
</dbReference>
<gene>
    <name evidence="8" type="ORF">RUM43_009712</name>
</gene>
<evidence type="ECO:0000256" key="4">
    <source>
        <dbReference type="ARBA" id="ARBA00022825"/>
    </source>
</evidence>
<dbReference type="PANTHER" id="PTHR24276:SF91">
    <property type="entry name" value="AT26814P-RELATED"/>
    <property type="match status" value="1"/>
</dbReference>
<evidence type="ECO:0000313" key="8">
    <source>
        <dbReference type="EMBL" id="KAK6636060.1"/>
    </source>
</evidence>
<keyword evidence="3" id="KW-0378">Hydrolase</keyword>
<evidence type="ECO:0000256" key="2">
    <source>
        <dbReference type="ARBA" id="ARBA00022670"/>
    </source>
</evidence>
<organism evidence="8 9">
    <name type="scientific">Polyplax serrata</name>
    <name type="common">Common mouse louse</name>
    <dbReference type="NCBI Taxonomy" id="468196"/>
    <lineage>
        <taxon>Eukaryota</taxon>
        <taxon>Metazoa</taxon>
        <taxon>Ecdysozoa</taxon>
        <taxon>Arthropoda</taxon>
        <taxon>Hexapoda</taxon>
        <taxon>Insecta</taxon>
        <taxon>Pterygota</taxon>
        <taxon>Neoptera</taxon>
        <taxon>Paraneoptera</taxon>
        <taxon>Psocodea</taxon>
        <taxon>Troctomorpha</taxon>
        <taxon>Phthiraptera</taxon>
        <taxon>Anoplura</taxon>
        <taxon>Polyplacidae</taxon>
        <taxon>Polyplax</taxon>
    </lineage>
</organism>
<dbReference type="InterPro" id="IPR043504">
    <property type="entry name" value="Peptidase_S1_PA_chymotrypsin"/>
</dbReference>
<dbReference type="InterPro" id="IPR050430">
    <property type="entry name" value="Peptidase_S1"/>
</dbReference>
<protein>
    <recommendedName>
        <fullName evidence="7">Peptidase S1 domain-containing protein</fullName>
    </recommendedName>
</protein>
<dbReference type="AlphaFoldDB" id="A0AAN8PKD5"/>
<evidence type="ECO:0000256" key="5">
    <source>
        <dbReference type="ARBA" id="ARBA00023157"/>
    </source>
</evidence>
<comment type="caution">
    <text evidence="8">The sequence shown here is derived from an EMBL/GenBank/DDBJ whole genome shotgun (WGS) entry which is preliminary data.</text>
</comment>
<dbReference type="FunFam" id="2.40.10.10:FF:000034">
    <property type="entry name" value="Eupolytin"/>
    <property type="match status" value="1"/>
</dbReference>
<accession>A0AAN8PKD5</accession>
<dbReference type="Gene3D" id="2.40.10.10">
    <property type="entry name" value="Trypsin-like serine proteases"/>
    <property type="match status" value="2"/>
</dbReference>
<feature type="chain" id="PRO_5042846292" description="Peptidase S1 domain-containing protein" evidence="6">
    <location>
        <begin position="19"/>
        <end position="493"/>
    </location>
</feature>
<evidence type="ECO:0000259" key="7">
    <source>
        <dbReference type="PROSITE" id="PS50240"/>
    </source>
</evidence>
<evidence type="ECO:0000256" key="6">
    <source>
        <dbReference type="SAM" id="SignalP"/>
    </source>
</evidence>
<dbReference type="InterPro" id="IPR018114">
    <property type="entry name" value="TRYPSIN_HIS"/>
</dbReference>
<dbReference type="CDD" id="cd00190">
    <property type="entry name" value="Tryp_SPc"/>
    <property type="match status" value="2"/>
</dbReference>
<feature type="domain" description="Peptidase S1" evidence="7">
    <location>
        <begin position="14"/>
        <end position="258"/>
    </location>
</feature>
<dbReference type="EMBL" id="JAWJWE010000004">
    <property type="protein sequence ID" value="KAK6636060.1"/>
    <property type="molecule type" value="Genomic_DNA"/>
</dbReference>
<keyword evidence="5" id="KW-1015">Disulfide bond</keyword>
<dbReference type="PROSITE" id="PS50240">
    <property type="entry name" value="TRYPSIN_DOM"/>
    <property type="match status" value="2"/>
</dbReference>
<sequence length="493" mass="53948">MFSMQLLVPFLFFILGGTQNTSNITHIGIFDGNDTDIRDAPYQASLHMDNQFIGGAVIVTDRHVITLGTFGWILINRTRYIAHILAGSNEVDSGDVHLVKSVALHPSYVYPSNDYNIAVLELLKPLEFSDRIKPIKIAKNPPEEGVVGFVTGWGLTKKSSTYSKTLKGAETSFKCWYDCAEDYKKFLHVLTDRMICTSERLSTVCNGDQGGPIVVGNHLVGIASDWYSCGRFQLADVFVNVANGIVSGHLAKVADKTRRQNLIVGGDVIDINKVPYQAGLILKNQYFCGASIISETFAITAAHCIVFFFQKSAYGHEHIYLRAGSNYTDKNGVLVPVKNSICHPKFNMDTYDYDICIIELSESLNFSQSIQPVEIANVEPEGGEIGRISGWGTLSENGKSPDTLQSVWISVTNKTYCNEAYEKISPVTDRMFCAGTEGKDSCQGDSGGGLVVDGQLMGVISTGFGCGAKNYPGVYTSVGHPDIRKYIMEVANV</sequence>
<feature type="signal peptide" evidence="6">
    <location>
        <begin position="1"/>
        <end position="18"/>
    </location>
</feature>
<dbReference type="Proteomes" id="UP001372834">
    <property type="component" value="Unassembled WGS sequence"/>
</dbReference>
<evidence type="ECO:0000256" key="1">
    <source>
        <dbReference type="ARBA" id="ARBA00007664"/>
    </source>
</evidence>
<keyword evidence="4" id="KW-0720">Serine protease</keyword>
<keyword evidence="6" id="KW-0732">Signal</keyword>
<dbReference type="SMART" id="SM00020">
    <property type="entry name" value="Tryp_SPc"/>
    <property type="match status" value="2"/>
</dbReference>
<dbReference type="PROSITE" id="PS00134">
    <property type="entry name" value="TRYPSIN_HIS"/>
    <property type="match status" value="1"/>
</dbReference>
<dbReference type="InterPro" id="IPR001254">
    <property type="entry name" value="Trypsin_dom"/>
</dbReference>
<evidence type="ECO:0000313" key="9">
    <source>
        <dbReference type="Proteomes" id="UP001372834"/>
    </source>
</evidence>
<evidence type="ECO:0000256" key="3">
    <source>
        <dbReference type="ARBA" id="ARBA00022801"/>
    </source>
</evidence>
<dbReference type="InterPro" id="IPR001314">
    <property type="entry name" value="Peptidase_S1A"/>
</dbReference>
<dbReference type="Pfam" id="PF00089">
    <property type="entry name" value="Trypsin"/>
    <property type="match status" value="2"/>
</dbReference>